<dbReference type="EMBL" id="JAFNEN010000853">
    <property type="protein sequence ID" value="KAG8176700.1"/>
    <property type="molecule type" value="Genomic_DNA"/>
</dbReference>
<dbReference type="Pfam" id="PF03098">
    <property type="entry name" value="An_peroxidase"/>
    <property type="match status" value="1"/>
</dbReference>
<dbReference type="PANTHER" id="PTHR11475:SF143">
    <property type="entry name" value="PUTATIVE-RELATED"/>
    <property type="match status" value="1"/>
</dbReference>
<dbReference type="FunFam" id="1.10.640.10:FF:000003">
    <property type="entry name" value="chorion peroxidase"/>
    <property type="match status" value="1"/>
</dbReference>
<keyword evidence="8" id="KW-1185">Reference proteome</keyword>
<keyword evidence="2" id="KW-0964">Secreted</keyword>
<evidence type="ECO:0000256" key="3">
    <source>
        <dbReference type="ARBA" id="ARBA00022559"/>
    </source>
</evidence>
<dbReference type="SUPFAM" id="SSF48113">
    <property type="entry name" value="Heme-dependent peroxidases"/>
    <property type="match status" value="1"/>
</dbReference>
<dbReference type="PANTHER" id="PTHR11475">
    <property type="entry name" value="OXIDASE/PEROXIDASE"/>
    <property type="match status" value="1"/>
</dbReference>
<evidence type="ECO:0000256" key="4">
    <source>
        <dbReference type="ARBA" id="ARBA00022729"/>
    </source>
</evidence>
<reference evidence="7 8" key="1">
    <citation type="journal article" date="2022" name="Nat. Ecol. Evol.">
        <title>A masculinizing supergene underlies an exaggerated male reproductive morph in a spider.</title>
        <authorList>
            <person name="Hendrickx F."/>
            <person name="De Corte Z."/>
            <person name="Sonet G."/>
            <person name="Van Belleghem S.M."/>
            <person name="Kostlbacher S."/>
            <person name="Vangestel C."/>
        </authorList>
    </citation>
    <scope>NUCLEOTIDE SEQUENCE [LARGE SCALE GENOMIC DNA]</scope>
    <source>
        <strain evidence="7">W744_W776</strain>
    </source>
</reference>
<dbReference type="InterPro" id="IPR037120">
    <property type="entry name" value="Haem_peroxidase_sf_animal"/>
</dbReference>
<dbReference type="AlphaFoldDB" id="A0AAV6TXC0"/>
<name>A0AAV6TXC0_9ARAC</name>
<keyword evidence="5" id="KW-0349">Heme</keyword>
<keyword evidence="3" id="KW-0560">Oxidoreductase</keyword>
<feature type="region of interest" description="Disordered" evidence="6">
    <location>
        <begin position="350"/>
        <end position="381"/>
    </location>
</feature>
<evidence type="ECO:0000256" key="2">
    <source>
        <dbReference type="ARBA" id="ARBA00022525"/>
    </source>
</evidence>
<feature type="binding site" description="axial binding residue" evidence="5">
    <location>
        <position position="504"/>
    </location>
    <ligand>
        <name>heme b</name>
        <dbReference type="ChEBI" id="CHEBI:60344"/>
    </ligand>
    <ligandPart>
        <name>Fe</name>
        <dbReference type="ChEBI" id="CHEBI:18248"/>
    </ligandPart>
</feature>
<evidence type="ECO:0000256" key="6">
    <source>
        <dbReference type="SAM" id="MobiDB-lite"/>
    </source>
</evidence>
<organism evidence="7 8">
    <name type="scientific">Oedothorax gibbosus</name>
    <dbReference type="NCBI Taxonomy" id="931172"/>
    <lineage>
        <taxon>Eukaryota</taxon>
        <taxon>Metazoa</taxon>
        <taxon>Ecdysozoa</taxon>
        <taxon>Arthropoda</taxon>
        <taxon>Chelicerata</taxon>
        <taxon>Arachnida</taxon>
        <taxon>Araneae</taxon>
        <taxon>Araneomorphae</taxon>
        <taxon>Entelegynae</taxon>
        <taxon>Araneoidea</taxon>
        <taxon>Linyphiidae</taxon>
        <taxon>Erigoninae</taxon>
        <taxon>Oedothorax</taxon>
    </lineage>
</organism>
<evidence type="ECO:0000313" key="7">
    <source>
        <dbReference type="EMBL" id="KAG8176700.1"/>
    </source>
</evidence>
<keyword evidence="4" id="KW-0732">Signal</keyword>
<dbReference type="InterPro" id="IPR010255">
    <property type="entry name" value="Haem_peroxidase_sf"/>
</dbReference>
<comment type="caution">
    <text evidence="7">The sequence shown here is derived from an EMBL/GenBank/DDBJ whole genome shotgun (WGS) entry which is preliminary data.</text>
</comment>
<comment type="subcellular location">
    <subcellularLocation>
        <location evidence="1">Secreted</location>
    </subcellularLocation>
</comment>
<sequence length="742" mass="84200">MFQHFFLFIEVVIVPLEHLCQQHVNSILLRKNDAPSKPRFEEQRRSNNMVKFPFVLACLLALCWGREECKIQEQEVQDLFRQVSNIVDERRVLEQRLHDQGKYIKSTELIPDISLVRQEDKDAQNRQNEFKQLYFEAVTQKLVDNHNLTRDQVNECLPTVLVSSPLVSQCRATRRVGLCDASAKYRTADGTCNNLARPEWGSVGHCLRRILPPRYVGASGFRESVSGGPLPGARKLSLNVHAHLSRPRRDLSHMFMFFGQFVDHEITQAPISVITDDIDPIKCCEPGADQHPQCIPISVGEDDPFFAQFGTTCINMVRAALCPTCTLGPRQQVNQITAFVDMSHVYGTSDQETTHLRNNDGTGRMRVQSTPYGDLVPPKDDPVHDRCSFPGTNDICFNAGDPRANEHPPLSSLHTIFLREHNRLADGLRALNPRWDGEKTFQEARRIMGAQFAAIVYGEFLPLVLGPATMDEYGLSLSRRTEYDPSVDPSVLNAFNAAAYRFGHSMINDVLFEEPRNSTGGKQLLRDNFFQGYELHKGILSPLVKSVCTHTPAQEFDRHLVPDVKNFLYRFRATEQGMDLPAFNIQRGRDQGLPTYADWVRYCSGTDIRDFNDLVGHMTWDDAKLLADNYKSVLDVDLWTGLLSEVHMKGAVVGKTTGCILGEQFRNIKYGDRFWFEHKEQAGSLTYRQLQDIKKMTLGKVICLNTDIDELAKNVLRFPSHKNPKVQCSSVQGVNLTLWSDN</sequence>
<evidence type="ECO:0000313" key="8">
    <source>
        <dbReference type="Proteomes" id="UP000827092"/>
    </source>
</evidence>
<accession>A0AAV6TXC0</accession>
<protein>
    <recommendedName>
        <fullName evidence="9">Chorion peroxidase</fullName>
    </recommendedName>
</protein>
<dbReference type="CDD" id="cd09823">
    <property type="entry name" value="peroxinectin_like"/>
    <property type="match status" value="1"/>
</dbReference>
<dbReference type="GO" id="GO:0006979">
    <property type="term" value="P:response to oxidative stress"/>
    <property type="evidence" value="ECO:0007669"/>
    <property type="project" value="InterPro"/>
</dbReference>
<dbReference type="PROSITE" id="PS50292">
    <property type="entry name" value="PEROXIDASE_3"/>
    <property type="match status" value="1"/>
</dbReference>
<dbReference type="PRINTS" id="PR00457">
    <property type="entry name" value="ANPEROXIDASE"/>
</dbReference>
<evidence type="ECO:0008006" key="9">
    <source>
        <dbReference type="Google" id="ProtNLM"/>
    </source>
</evidence>
<evidence type="ECO:0000256" key="5">
    <source>
        <dbReference type="PIRSR" id="PIRSR619791-2"/>
    </source>
</evidence>
<keyword evidence="3" id="KW-0575">Peroxidase</keyword>
<gene>
    <name evidence="7" type="ORF">JTE90_003836</name>
</gene>
<dbReference type="InterPro" id="IPR019791">
    <property type="entry name" value="Haem_peroxidase_animal"/>
</dbReference>
<dbReference type="Gene3D" id="1.10.640.10">
    <property type="entry name" value="Haem peroxidase domain superfamily, animal type"/>
    <property type="match status" value="1"/>
</dbReference>
<dbReference type="GO" id="GO:0020037">
    <property type="term" value="F:heme binding"/>
    <property type="evidence" value="ECO:0007669"/>
    <property type="project" value="InterPro"/>
</dbReference>
<keyword evidence="5" id="KW-0479">Metal-binding</keyword>
<proteinExistence type="predicted"/>
<keyword evidence="5" id="KW-0408">Iron</keyword>
<dbReference type="Proteomes" id="UP000827092">
    <property type="component" value="Unassembled WGS sequence"/>
</dbReference>
<dbReference type="GO" id="GO:0004601">
    <property type="term" value="F:peroxidase activity"/>
    <property type="evidence" value="ECO:0007669"/>
    <property type="project" value="UniProtKB-KW"/>
</dbReference>
<dbReference type="GO" id="GO:0046872">
    <property type="term" value="F:metal ion binding"/>
    <property type="evidence" value="ECO:0007669"/>
    <property type="project" value="UniProtKB-KW"/>
</dbReference>
<dbReference type="GO" id="GO:0005576">
    <property type="term" value="C:extracellular region"/>
    <property type="evidence" value="ECO:0007669"/>
    <property type="project" value="UniProtKB-SubCell"/>
</dbReference>
<evidence type="ECO:0000256" key="1">
    <source>
        <dbReference type="ARBA" id="ARBA00004613"/>
    </source>
</evidence>